<dbReference type="InterPro" id="IPR027417">
    <property type="entry name" value="P-loop_NTPase"/>
</dbReference>
<dbReference type="SUPFAM" id="SSF52540">
    <property type="entry name" value="P-loop containing nucleoside triphosphate hydrolases"/>
    <property type="match status" value="1"/>
</dbReference>
<feature type="domain" description="PD-(D/E)XK endonuclease-like" evidence="1">
    <location>
        <begin position="646"/>
        <end position="939"/>
    </location>
</feature>
<dbReference type="PATRIC" id="fig|999432.5.peg.1566"/>
<dbReference type="EMBL" id="AGDV01000012">
    <property type="protein sequence ID" value="EMB33150.1"/>
    <property type="molecule type" value="Genomic_DNA"/>
</dbReference>
<protein>
    <recommendedName>
        <fullName evidence="1">PD-(D/E)XK endonuclease-like domain-containing protein</fullName>
    </recommendedName>
</protein>
<organism evidence="2">
    <name type="scientific">Treponema denticola H-22</name>
    <dbReference type="NCBI Taxonomy" id="999432"/>
    <lineage>
        <taxon>Bacteria</taxon>
        <taxon>Pseudomonadati</taxon>
        <taxon>Spirochaetota</taxon>
        <taxon>Spirochaetia</taxon>
        <taxon>Spirochaetales</taxon>
        <taxon>Treponemataceae</taxon>
        <taxon>Treponema</taxon>
    </lineage>
</organism>
<sequence>MNLIEQTIKTYGRNLQNVFVFPSRIASRLWFQKSLNITGLGTVPSENYMSWDGFKESCLVSQAASLSPVSNTVRRIFAQYISRINSEKAKDGEPLFKFLIPQDYAETGAVFSEWIAGILPQLDHFEKRYADKSSDFLEDDEMRDYLVLKNEYTDFLKKNSLFEPSWVSSEFYSYQKKYIIIYPELMEDFSEHAELLSRQEEIGYIPCPKFSQKENLIDVYKNSRSELKNTALQIEKLLSEGVRADEIAVSVPDIENYAAYIKREFYLRGIPAEFRSGFKLGLEQAGKLFSLIYDCVQNNFAFEFMKPIVLNKHIPWKDREGAEALIDYGIKNNCAVSWKENKEDTVYKNIWIESFKINYERDEIEVEQKKKARDWFYSFYYAVNRICESKTFADLQKNYFLFRNELIDENLFSEKDNAILGRCISCLQELLYLEDKFEAYMPVDRFKFFISELDKAIYVPQNTGLAVSIFPYRVAAATPFSYHFVLNCSQDHTNIIYNKLSFLRKDKREALGVFETDASPYFFEAYTESPNTVFSFSPHNFNSYLIINNLFEISEDEEIKNAERVNKKIEELKSYDSFLFDYPEKKEDYSEKTSAIYKIQKNAVSTFSTLKRKKDFSYLQNSYDKISEELNSYMEENLFKDGAIKLSQTDLKIFTECPVLWFLEKVLSVFSENYDAGIFDARNIGNLSHNVLEVLYKEIGSTNKYFNSKNLDNYIERASLIFDDLAEKSIDFRGALAKPFIQSLKKRVMEAVNFVLESDASLLDGYAPKWVEEWIEIENDGILYRGKIDRASFPQDERSGVIIDYKTNNMPAYSSYGKKNSSVEEIELTDFQIPMYIFLAESKLKKDSTKEKKNFETIEHAWFLSFVQQKINKVVNDNEAIPVTRSGSERSREDFQSSIDAFINEAERFAELVKNQDFTKPSSVSFETCSTCGFKHICRTAYSVK</sequence>
<dbReference type="Pfam" id="PF12705">
    <property type="entry name" value="PDDEXK_1"/>
    <property type="match status" value="1"/>
</dbReference>
<reference evidence="2" key="1">
    <citation type="submission" date="2012-01" db="EMBL/GenBank/DDBJ databases">
        <title>The Genome Sequence of Treponema denticola H-22.</title>
        <authorList>
            <consortium name="The Broad Institute Genome Sequencing Platform"/>
            <person name="Earl A."/>
            <person name="Ward D."/>
            <person name="Feldgarden M."/>
            <person name="Gevers D."/>
            <person name="Blanton J.M."/>
            <person name="Fenno C.J."/>
            <person name="Baranova O.V."/>
            <person name="Mathney J."/>
            <person name="Dewhirst F.E."/>
            <person name="Izard J."/>
            <person name="Young S.K."/>
            <person name="Zeng Q."/>
            <person name="Gargeya S."/>
            <person name="Fitzgerald M."/>
            <person name="Haas B."/>
            <person name="Abouelleil A."/>
            <person name="Alvarado L."/>
            <person name="Arachchi H.M."/>
            <person name="Berlin A."/>
            <person name="Chapman S.B."/>
            <person name="Gearin G."/>
            <person name="Goldberg J."/>
            <person name="Griggs A."/>
            <person name="Gujja S."/>
            <person name="Hansen M."/>
            <person name="Heiman D."/>
            <person name="Howarth C."/>
            <person name="Larimer J."/>
            <person name="Lui A."/>
            <person name="MacDonald P.J.P."/>
            <person name="McCowen C."/>
            <person name="Montmayeur A."/>
            <person name="Murphy C."/>
            <person name="Neiman D."/>
            <person name="Pearson M."/>
            <person name="Priest M."/>
            <person name="Roberts A."/>
            <person name="Saif S."/>
            <person name="Shea T."/>
            <person name="Sisk P."/>
            <person name="Stolte C."/>
            <person name="Sykes S."/>
            <person name="Wortman J."/>
            <person name="Nusbaum C."/>
            <person name="Birren B."/>
        </authorList>
    </citation>
    <scope>NUCLEOTIDE SEQUENCE [LARGE SCALE GENOMIC DNA]</scope>
    <source>
        <strain evidence="2">H-22</strain>
    </source>
</reference>
<dbReference type="InterPro" id="IPR011604">
    <property type="entry name" value="PDDEXK-like_dom_sf"/>
</dbReference>
<dbReference type="HOGENOM" id="CLU_012127_0_0_12"/>
<evidence type="ECO:0000313" key="2">
    <source>
        <dbReference type="EMBL" id="EMB33150.1"/>
    </source>
</evidence>
<comment type="caution">
    <text evidence="2">The sequence shown here is derived from an EMBL/GenBank/DDBJ whole genome shotgun (WGS) entry which is preliminary data.</text>
</comment>
<dbReference type="AlphaFoldDB" id="A0A0E2E3W7"/>
<accession>A0A0E2E3W7</accession>
<gene>
    <name evidence="2" type="ORF">HMPREF9726_01511</name>
</gene>
<dbReference type="InterPro" id="IPR038726">
    <property type="entry name" value="PDDEXK_AddAB-type"/>
</dbReference>
<name>A0A0E2E3W7_TREDN</name>
<dbReference type="RefSeq" id="WP_002684622.1">
    <property type="nucleotide sequence ID" value="NZ_CM001795.1"/>
</dbReference>
<dbReference type="Gene3D" id="3.90.320.10">
    <property type="match status" value="1"/>
</dbReference>
<evidence type="ECO:0000259" key="1">
    <source>
        <dbReference type="Pfam" id="PF12705"/>
    </source>
</evidence>
<dbReference type="Proteomes" id="UP000011705">
    <property type="component" value="Chromosome"/>
</dbReference>
<proteinExistence type="predicted"/>